<organism evidence="4 5">
    <name type="scientific">Dokdonella immobilis</name>
    <dbReference type="NCBI Taxonomy" id="578942"/>
    <lineage>
        <taxon>Bacteria</taxon>
        <taxon>Pseudomonadati</taxon>
        <taxon>Pseudomonadota</taxon>
        <taxon>Gammaproteobacteria</taxon>
        <taxon>Lysobacterales</taxon>
        <taxon>Rhodanobacteraceae</taxon>
        <taxon>Dokdonella</taxon>
    </lineage>
</organism>
<name>A0A1I4YWH8_9GAMM</name>
<dbReference type="InterPro" id="IPR029044">
    <property type="entry name" value="Nucleotide-diphossugar_trans"/>
</dbReference>
<dbReference type="STRING" id="578942.SAMN05216289_12049"/>
<dbReference type="Gene3D" id="3.90.550.10">
    <property type="entry name" value="Spore Coat Polysaccharide Biosynthesis Protein SpsA, Chain A"/>
    <property type="match status" value="1"/>
</dbReference>
<feature type="coiled-coil region" evidence="1">
    <location>
        <begin position="672"/>
        <end position="734"/>
    </location>
</feature>
<gene>
    <name evidence="4" type="ORF">SAMN05216289_12049</name>
</gene>
<dbReference type="SUPFAM" id="SSF53756">
    <property type="entry name" value="UDP-Glycosyltransferase/glycogen phosphorylase"/>
    <property type="match status" value="2"/>
</dbReference>
<evidence type="ECO:0000259" key="2">
    <source>
        <dbReference type="Pfam" id="PF00534"/>
    </source>
</evidence>
<dbReference type="InterPro" id="IPR001296">
    <property type="entry name" value="Glyco_trans_1"/>
</dbReference>
<dbReference type="Pfam" id="PF13692">
    <property type="entry name" value="Glyco_trans_1_4"/>
    <property type="match status" value="1"/>
</dbReference>
<dbReference type="PANTHER" id="PTHR43179:SF7">
    <property type="entry name" value="RHAMNOSYLTRANSFERASE WBBL"/>
    <property type="match status" value="1"/>
</dbReference>
<reference evidence="4 5" key="1">
    <citation type="submission" date="2016-10" db="EMBL/GenBank/DDBJ databases">
        <authorList>
            <person name="de Groot N.N."/>
        </authorList>
    </citation>
    <scope>NUCLEOTIDE SEQUENCE [LARGE SCALE GENOMIC DNA]</scope>
    <source>
        <strain evidence="4 5">CGMCC 1.7659</strain>
    </source>
</reference>
<dbReference type="Gene3D" id="3.40.50.2000">
    <property type="entry name" value="Glycogen Phosphorylase B"/>
    <property type="match status" value="3"/>
</dbReference>
<dbReference type="GO" id="GO:0016757">
    <property type="term" value="F:glycosyltransferase activity"/>
    <property type="evidence" value="ECO:0007669"/>
    <property type="project" value="InterPro"/>
</dbReference>
<dbReference type="CDD" id="cd03801">
    <property type="entry name" value="GT4_PimA-like"/>
    <property type="match status" value="1"/>
</dbReference>
<evidence type="ECO:0000259" key="3">
    <source>
        <dbReference type="Pfam" id="PF00535"/>
    </source>
</evidence>
<evidence type="ECO:0000256" key="1">
    <source>
        <dbReference type="SAM" id="Coils"/>
    </source>
</evidence>
<dbReference type="EMBL" id="FOVF01000020">
    <property type="protein sequence ID" value="SFN42113.1"/>
    <property type="molecule type" value="Genomic_DNA"/>
</dbReference>
<protein>
    <submittedName>
        <fullName evidence="4">Glycosyltransferase, GT2 family</fullName>
    </submittedName>
</protein>
<keyword evidence="5" id="KW-1185">Reference proteome</keyword>
<feature type="domain" description="Glycosyl transferase family 1" evidence="2">
    <location>
        <begin position="496"/>
        <end position="636"/>
    </location>
</feature>
<proteinExistence type="predicted"/>
<dbReference type="Pfam" id="PF00534">
    <property type="entry name" value="Glycos_transf_1"/>
    <property type="match status" value="1"/>
</dbReference>
<evidence type="ECO:0000313" key="5">
    <source>
        <dbReference type="Proteomes" id="UP000198575"/>
    </source>
</evidence>
<dbReference type="PANTHER" id="PTHR43179">
    <property type="entry name" value="RHAMNOSYLTRANSFERASE WBBL"/>
    <property type="match status" value="1"/>
</dbReference>
<dbReference type="CDD" id="cd04186">
    <property type="entry name" value="GT_2_like_c"/>
    <property type="match status" value="1"/>
</dbReference>
<dbReference type="SUPFAM" id="SSF53448">
    <property type="entry name" value="Nucleotide-diphospho-sugar transferases"/>
    <property type="match status" value="1"/>
</dbReference>
<feature type="domain" description="Glycosyltransferase 2-like" evidence="3">
    <location>
        <begin position="848"/>
        <end position="1014"/>
    </location>
</feature>
<evidence type="ECO:0000313" key="4">
    <source>
        <dbReference type="EMBL" id="SFN42113.1"/>
    </source>
</evidence>
<keyword evidence="4" id="KW-0808">Transferase</keyword>
<accession>A0A1I4YWH8</accession>
<sequence length="1470" mass="161234">MTLSVAIADNPRPLPNWTIVPKLSPDPVCLCVHGATPCSEAWLTAVRAQLEDATDLVLLGASATLAGHPQALRLSDLVDERPEALAEALARHLPGRNLVLLRSDAELPELALPRLLRALDADEVLAASPLDNLDGARSPLAVGSTSGADVARIDALCFAHSQRRLIDCAELSPLASAWHGARLARYVAARADADGENIADARRTVLLDHGYIAARDRSLRGPAPDADPRDPLPPSPLAELREKLGAALIHEVVPGRPGLDRKPVVLHVLHGWGGGAERWVRDFCQGFSAAHHLVLIARGSHARKRHGEWLELHDGAMAGPPLRRVALPCPIAETAIHDAAYRDLLGEWITAFSVDAVIVSSLIGHSLDVLRTGLPTLRVIHDHYPLWPVLHRDFSDATLAFDDAQRRADLAALGADREFAETDPGHWKRLRDETVAALLAAKASLAAPSRSALANDLRLAPQLAALPSRVIPHGLAPWPATAPRDETVPARARLRLVIPGRVRRGKGAQLLEQVLPRIREHADVFLLGAGADAHAFFGRSGVHIVLDYRREQLPGMLARIAADAAVLMPTVAETFGYTLSELRDLGMPVIATRMGAYVERIDDEVDGFLVDANADAIVGRILELSQQRERLQRVRERLAAHREPDLASMAGAYAGVLALPERKPLRYPLALIDTASQQLAASEDAMNRARQRETELGRALAASKRESRRRGEWGHGLDRELVAARAQLKQLEAEFAERTEWALKLDAEVNELRPIVMSRLWRYTLPLRLTITWLRDRRAGLAYRRQRLASQYARLRGSLAQHGVAGTWMRLRRELGGGRRPIAGETFAEPSEDFSPFAVPGSETPRVSIVIPVHNKFAYTAACLRSLAAHAASVAFEVIVVDDLSSDVTEQRLQEITGIRVLRNAENLGFVGSCNAGAAIARGEFVLFLNNDTVVTAGWLEALLRVFDEVPDAGLVGARLVYPDGRLQEAGGIIFNDGSGWNYGRFEDPDDSRFAFRREADYCSGAAIVLRRALFESLGRFDSRYAPAYYEDTDLAFAVRAAGLKVYYEPRSRVVHFEGVTAGTDTGSGMKRYQLINHGKFVAKWGEALRAQPAPGTAIHLAASHRTRHRILIIDATTPAPDQDSGSLRMVNLMKVLRRNACHVVFMASNRAWIERYTQDLQALSVEVLYHPFDSDPVALFRGRGAEFDSILLSRHYVAAEYVGLARLYAPQARLVFDTVDLHYLREQRAAELEQREDLARIAAKTRSQEIGIMRECDVSLVVSPVEQEILARDAPGVAVDVLSNVHEIHGCRRPFDERRDLVFVGGFQHPPNSDAVIWFVGEILPHILESIPDLRLHVIGSKVTEAIQALASEHVLVHGYVEDIGPFMDSARISVAPLRYGAGVKGKVNMAMSYGLPVVATPIAVEGMHVRAGLDVSVAAEAAQFAEAVVALYRDKTLWARLSVNGLGNVRSHFSFEAAEAAVRRIFRL</sequence>
<dbReference type="Proteomes" id="UP000198575">
    <property type="component" value="Unassembled WGS sequence"/>
</dbReference>
<dbReference type="OrthoDB" id="9807209at2"/>
<dbReference type="InterPro" id="IPR001173">
    <property type="entry name" value="Glyco_trans_2-like"/>
</dbReference>
<dbReference type="Pfam" id="PF00535">
    <property type="entry name" value="Glycos_transf_2"/>
    <property type="match status" value="1"/>
</dbReference>
<keyword evidence="1" id="KW-0175">Coiled coil</keyword>